<keyword evidence="5" id="KW-1185">Reference proteome</keyword>
<organism evidence="4 5">
    <name type="scientific">Pseudoglutamicibacter albus</name>
    <dbReference type="NCBI Taxonomy" id="98671"/>
    <lineage>
        <taxon>Bacteria</taxon>
        <taxon>Bacillati</taxon>
        <taxon>Actinomycetota</taxon>
        <taxon>Actinomycetes</taxon>
        <taxon>Micrococcales</taxon>
        <taxon>Micrococcaceae</taxon>
        <taxon>Pseudoglutamicibacter</taxon>
    </lineage>
</organism>
<dbReference type="Pfam" id="PF08501">
    <property type="entry name" value="Shikimate_dh_N"/>
    <property type="match status" value="1"/>
</dbReference>
<dbReference type="EMBL" id="JAVDXX010000001">
    <property type="protein sequence ID" value="MDR7293538.1"/>
    <property type="molecule type" value="Genomic_DNA"/>
</dbReference>
<evidence type="ECO:0000256" key="1">
    <source>
        <dbReference type="ARBA" id="ARBA00004871"/>
    </source>
</evidence>
<dbReference type="SUPFAM" id="SSF51735">
    <property type="entry name" value="NAD(P)-binding Rossmann-fold domains"/>
    <property type="match status" value="1"/>
</dbReference>
<evidence type="ECO:0000259" key="3">
    <source>
        <dbReference type="Pfam" id="PF08501"/>
    </source>
</evidence>
<protein>
    <submittedName>
        <fullName evidence="4">Shikimate dehydrogenase</fullName>
        <ecNumber evidence="4">1.1.1.25</ecNumber>
    </submittedName>
</protein>
<dbReference type="Gene3D" id="3.40.50.10860">
    <property type="entry name" value="Leucine Dehydrogenase, chain A, domain 1"/>
    <property type="match status" value="1"/>
</dbReference>
<keyword evidence="2" id="KW-0057">Aromatic amino acid biosynthesis</keyword>
<dbReference type="SUPFAM" id="SSF53223">
    <property type="entry name" value="Aminoacid dehydrogenase-like, N-terminal domain"/>
    <property type="match status" value="1"/>
</dbReference>
<evidence type="ECO:0000313" key="4">
    <source>
        <dbReference type="EMBL" id="MDR7293538.1"/>
    </source>
</evidence>
<dbReference type="Gene3D" id="3.40.50.720">
    <property type="entry name" value="NAD(P)-binding Rossmann-like Domain"/>
    <property type="match status" value="1"/>
</dbReference>
<dbReference type="InterPro" id="IPR022893">
    <property type="entry name" value="Shikimate_DH_fam"/>
</dbReference>
<evidence type="ECO:0000256" key="2">
    <source>
        <dbReference type="ARBA" id="ARBA00023141"/>
    </source>
</evidence>
<comment type="caution">
    <text evidence="4">The sequence shown here is derived from an EMBL/GenBank/DDBJ whole genome shotgun (WGS) entry which is preliminary data.</text>
</comment>
<evidence type="ECO:0000313" key="5">
    <source>
        <dbReference type="Proteomes" id="UP001180715"/>
    </source>
</evidence>
<dbReference type="InterPro" id="IPR036291">
    <property type="entry name" value="NAD(P)-bd_dom_sf"/>
</dbReference>
<proteinExistence type="predicted"/>
<dbReference type="RefSeq" id="WP_310246561.1">
    <property type="nucleotide sequence ID" value="NZ_JAVDXX010000001.1"/>
</dbReference>
<sequence length="333" mass="35409">MSTASGVLIIRMNAMPDVPLERSLEAPAGVFRAAVIGDPIDHSRSPQLHTAMAKLRNAVASDVAAEVVELHYSRIQAQPEDAQHLASMLRSEPGWVGLSVTMPMKKAMVPFMDSVSERGKLTGALNTVTVRHTPDGELALVGDNTDVDGIKQALMRAGFEPERLRNEPAAILGGGGTSVAAIAALMEWGATRVVVAVRDPQKARDELSGVIAAYGLHIELCELRSLTNSLLKPAVLISTLPAPAIQQWSEQAAHLVSPDSYLLDVAYAGWPSALVELWREGGGVAVHGLAMLVHQAVEQGRRFIGFEPREESLATLCDVVGITPDGTDTVVVG</sequence>
<dbReference type="PANTHER" id="PTHR21089:SF1">
    <property type="entry name" value="BIFUNCTIONAL 3-DEHYDROQUINATE DEHYDRATASE_SHIKIMATE DEHYDROGENASE, CHLOROPLASTIC"/>
    <property type="match status" value="1"/>
</dbReference>
<accession>A0ABU1YYT9</accession>
<gene>
    <name evidence="4" type="ORF">J2S67_000806</name>
</gene>
<dbReference type="GO" id="GO:0004764">
    <property type="term" value="F:shikimate 3-dehydrogenase (NADP+) activity"/>
    <property type="evidence" value="ECO:0007669"/>
    <property type="project" value="UniProtKB-EC"/>
</dbReference>
<keyword evidence="4" id="KW-0560">Oxidoreductase</keyword>
<dbReference type="InterPro" id="IPR013708">
    <property type="entry name" value="Shikimate_DH-bd_N"/>
</dbReference>
<keyword evidence="2" id="KW-0028">Amino-acid biosynthesis</keyword>
<dbReference type="InterPro" id="IPR046346">
    <property type="entry name" value="Aminoacid_DH-like_N_sf"/>
</dbReference>
<dbReference type="CDD" id="cd01065">
    <property type="entry name" value="NAD_bind_Shikimate_DH"/>
    <property type="match status" value="1"/>
</dbReference>
<comment type="pathway">
    <text evidence="1">Metabolic intermediate biosynthesis; chorismate biosynthesis; chorismate from D-erythrose 4-phosphate and phosphoenolpyruvate: step 4/7.</text>
</comment>
<dbReference type="PANTHER" id="PTHR21089">
    <property type="entry name" value="SHIKIMATE DEHYDROGENASE"/>
    <property type="match status" value="1"/>
</dbReference>
<reference evidence="4" key="1">
    <citation type="submission" date="2023-07" db="EMBL/GenBank/DDBJ databases">
        <title>Sequencing the genomes of 1000 actinobacteria strains.</title>
        <authorList>
            <person name="Klenk H.-P."/>
        </authorList>
    </citation>
    <scope>NUCLEOTIDE SEQUENCE</scope>
    <source>
        <strain evidence="4">DSM 13068</strain>
    </source>
</reference>
<dbReference type="EC" id="1.1.1.25" evidence="4"/>
<dbReference type="Proteomes" id="UP001180715">
    <property type="component" value="Unassembled WGS sequence"/>
</dbReference>
<feature type="domain" description="Shikimate dehydrogenase substrate binding N-terminal" evidence="3">
    <location>
        <begin position="35"/>
        <end position="128"/>
    </location>
</feature>
<name>A0ABU1YYT9_9MICC</name>